<evidence type="ECO:0000313" key="9">
    <source>
        <dbReference type="Proteomes" id="UP001530377"/>
    </source>
</evidence>
<proteinExistence type="inferred from homology"/>
<gene>
    <name evidence="8" type="ORF">ACHAXA_003235</name>
</gene>
<dbReference type="SMART" id="SM00562">
    <property type="entry name" value="NDK"/>
    <property type="match status" value="1"/>
</dbReference>
<dbReference type="Gene3D" id="2.30.29.170">
    <property type="match status" value="1"/>
</dbReference>
<dbReference type="GO" id="GO:0005929">
    <property type="term" value="C:cilium"/>
    <property type="evidence" value="ECO:0007669"/>
    <property type="project" value="UniProtKB-SubCell"/>
</dbReference>
<feature type="domain" description="DM10" evidence="7">
    <location>
        <begin position="4"/>
        <end position="93"/>
    </location>
</feature>
<comment type="subcellular location">
    <subcellularLocation>
        <location evidence="1">Cell projection</location>
        <location evidence="1">Cilium</location>
    </subcellularLocation>
    <subcellularLocation>
        <location evidence="2">Cytoplasm</location>
        <location evidence="2">Cytoskeleton</location>
    </subcellularLocation>
</comment>
<dbReference type="SMART" id="SM00676">
    <property type="entry name" value="DM10"/>
    <property type="match status" value="1"/>
</dbReference>
<organism evidence="8 9">
    <name type="scientific">Cyclostephanos tholiformis</name>
    <dbReference type="NCBI Taxonomy" id="382380"/>
    <lineage>
        <taxon>Eukaryota</taxon>
        <taxon>Sar</taxon>
        <taxon>Stramenopiles</taxon>
        <taxon>Ochrophyta</taxon>
        <taxon>Bacillariophyta</taxon>
        <taxon>Coscinodiscophyceae</taxon>
        <taxon>Thalassiosirophycidae</taxon>
        <taxon>Stephanodiscales</taxon>
        <taxon>Stephanodiscaceae</taxon>
        <taxon>Cyclostephanos</taxon>
    </lineage>
</organism>
<dbReference type="PROSITE" id="PS51374">
    <property type="entry name" value="NDPK_LIKE"/>
    <property type="match status" value="1"/>
</dbReference>
<dbReference type="PANTHER" id="PTHR43109">
    <property type="entry name" value="NUCLEOSIDE DIPHOSPHATE KINASE 7"/>
    <property type="match status" value="1"/>
</dbReference>
<accession>A0ABD3R6Q7</accession>
<comment type="caution">
    <text evidence="8">The sequence shown here is derived from an EMBL/GenBank/DDBJ whole genome shotgun (WGS) entry which is preliminary data.</text>
</comment>
<evidence type="ECO:0000256" key="4">
    <source>
        <dbReference type="ARBA" id="ARBA00023212"/>
    </source>
</evidence>
<keyword evidence="3" id="KW-0963">Cytoplasm</keyword>
<reference evidence="8 9" key="1">
    <citation type="submission" date="2024-10" db="EMBL/GenBank/DDBJ databases">
        <title>Updated reference genomes for cyclostephanoid diatoms.</title>
        <authorList>
            <person name="Roberts W.R."/>
            <person name="Alverson A.J."/>
        </authorList>
    </citation>
    <scope>NUCLEOTIDE SEQUENCE [LARGE SCALE GENOMIC DNA]</scope>
    <source>
        <strain evidence="8 9">AJA228-03</strain>
    </source>
</reference>
<evidence type="ECO:0000256" key="1">
    <source>
        <dbReference type="ARBA" id="ARBA00004138"/>
    </source>
</evidence>
<keyword evidence="4" id="KW-0206">Cytoskeleton</keyword>
<keyword evidence="5" id="KW-0966">Cell projection</keyword>
<dbReference type="AlphaFoldDB" id="A0ABD3R6Q7"/>
<dbReference type="PROSITE" id="PS51336">
    <property type="entry name" value="DM10"/>
    <property type="match status" value="1"/>
</dbReference>
<dbReference type="EMBL" id="JALLPB020000520">
    <property type="protein sequence ID" value="KAL3808337.1"/>
    <property type="molecule type" value="Genomic_DNA"/>
</dbReference>
<dbReference type="GO" id="GO:0005856">
    <property type="term" value="C:cytoskeleton"/>
    <property type="evidence" value="ECO:0007669"/>
    <property type="project" value="UniProtKB-SubCell"/>
</dbReference>
<comment type="similarity">
    <text evidence="6">Belongs to the NDK family.</text>
</comment>
<dbReference type="Gene3D" id="3.30.70.141">
    <property type="entry name" value="Nucleoside diphosphate kinase-like domain"/>
    <property type="match status" value="1"/>
</dbReference>
<keyword evidence="9" id="KW-1185">Reference proteome</keyword>
<evidence type="ECO:0000256" key="6">
    <source>
        <dbReference type="PROSITE-ProRule" id="PRU00706"/>
    </source>
</evidence>
<dbReference type="InterPro" id="IPR036850">
    <property type="entry name" value="NDK-like_dom_sf"/>
</dbReference>
<protein>
    <recommendedName>
        <fullName evidence="7">DM10 domain-containing protein</fullName>
    </recommendedName>
</protein>
<evidence type="ECO:0000256" key="3">
    <source>
        <dbReference type="ARBA" id="ARBA00022490"/>
    </source>
</evidence>
<dbReference type="Proteomes" id="UP001530377">
    <property type="component" value="Unassembled WGS sequence"/>
</dbReference>
<dbReference type="InterPro" id="IPR037993">
    <property type="entry name" value="NDPk7B"/>
</dbReference>
<dbReference type="SUPFAM" id="SSF54919">
    <property type="entry name" value="Nucleoside diphosphate kinase, NDK"/>
    <property type="match status" value="1"/>
</dbReference>
<evidence type="ECO:0000259" key="7">
    <source>
        <dbReference type="PROSITE" id="PS51336"/>
    </source>
</evidence>
<evidence type="ECO:0000256" key="2">
    <source>
        <dbReference type="ARBA" id="ARBA00004245"/>
    </source>
</evidence>
<sequence length="365" mass="41358">MECNERVLSFVAEWFDPHPQIVKKYLLKYHLSTDEVEMKDIQTKRIFLRKTKLPPSLRESDFFIGAKILLLSRDLKVIEYADETTRSLLESVNEMTICVLSPAIYESIGDAMSLIELAGFTLVDLKSMRLRDVEDAYAAADLLRVDPDELLRPEPLAVMTFRGYNSVVAVHDVVKSSSLVDRGLFCPSNLDEAMMYTKFFMSRQSRTSATLDECTCCVIRPHAVRERIVGSILREITSRGFVISAAATFRLKRAAAAKFLEVYEGVVPEYREMLDEMCSGSVVALEVRLIESGGCDALDQQEKIVESFRAHAGPWDVNMAKELYPDTIRAIFGRDRVRSAIHCTDLPKDGVIECEYFFKILGNFT</sequence>
<dbReference type="PANTHER" id="PTHR43109:SF2">
    <property type="entry name" value="NUCLEOSIDE DIPHOSPHATE KINASE 7"/>
    <property type="match status" value="1"/>
</dbReference>
<dbReference type="CDD" id="cd04412">
    <property type="entry name" value="NDPk7B"/>
    <property type="match status" value="1"/>
</dbReference>
<dbReference type="Pfam" id="PF00334">
    <property type="entry name" value="NDK"/>
    <property type="match status" value="1"/>
</dbReference>
<name>A0ABD3R6Q7_9STRA</name>
<evidence type="ECO:0000256" key="5">
    <source>
        <dbReference type="ARBA" id="ARBA00023273"/>
    </source>
</evidence>
<dbReference type="InterPro" id="IPR006602">
    <property type="entry name" value="DM10_dom"/>
</dbReference>
<evidence type="ECO:0000313" key="8">
    <source>
        <dbReference type="EMBL" id="KAL3808337.1"/>
    </source>
</evidence>
<comment type="caution">
    <text evidence="6">Lacks conserved residue(s) required for the propagation of feature annotation.</text>
</comment>
<dbReference type="InterPro" id="IPR034907">
    <property type="entry name" value="NDK-like_dom"/>
</dbReference>